<keyword evidence="1" id="KW-0472">Membrane</keyword>
<feature type="domain" description="Phage shock protein PspC N-terminal" evidence="2">
    <location>
        <begin position="14"/>
        <end position="58"/>
    </location>
</feature>
<accession>A0A7K1YD81</accession>
<dbReference type="EMBL" id="WVHT01000008">
    <property type="protein sequence ID" value="MXV52542.1"/>
    <property type="molecule type" value="Genomic_DNA"/>
</dbReference>
<proteinExistence type="predicted"/>
<gene>
    <name evidence="3" type="ORF">GS399_16325</name>
</gene>
<keyword evidence="4" id="KW-1185">Reference proteome</keyword>
<name>A0A7K1YD81_9SPHI</name>
<dbReference type="InterPro" id="IPR007168">
    <property type="entry name" value="Phageshock_PspC_N"/>
</dbReference>
<reference evidence="3 4" key="1">
    <citation type="submission" date="2019-11" db="EMBL/GenBank/DDBJ databases">
        <title>Pedobacter sp. HMF7647 Genome sequencing and assembly.</title>
        <authorList>
            <person name="Kang H."/>
            <person name="Kim H."/>
            <person name="Joh K."/>
        </authorList>
    </citation>
    <scope>NUCLEOTIDE SEQUENCE [LARGE SCALE GENOMIC DNA]</scope>
    <source>
        <strain evidence="3 4">HMF7647</strain>
    </source>
</reference>
<evidence type="ECO:0000313" key="3">
    <source>
        <dbReference type="EMBL" id="MXV52542.1"/>
    </source>
</evidence>
<dbReference type="Pfam" id="PF04024">
    <property type="entry name" value="PspC"/>
    <property type="match status" value="1"/>
</dbReference>
<dbReference type="RefSeq" id="WP_160845718.1">
    <property type="nucleotide sequence ID" value="NZ_WVHT01000008.1"/>
</dbReference>
<keyword evidence="1" id="KW-1133">Transmembrane helix</keyword>
<feature type="transmembrane region" description="Helical" evidence="1">
    <location>
        <begin position="34"/>
        <end position="57"/>
    </location>
</feature>
<evidence type="ECO:0000259" key="2">
    <source>
        <dbReference type="Pfam" id="PF04024"/>
    </source>
</evidence>
<evidence type="ECO:0000313" key="4">
    <source>
        <dbReference type="Proteomes" id="UP000466586"/>
    </source>
</evidence>
<keyword evidence="1" id="KW-0812">Transmembrane</keyword>
<organism evidence="3 4">
    <name type="scientific">Hufsiella arboris</name>
    <dbReference type="NCBI Taxonomy" id="2695275"/>
    <lineage>
        <taxon>Bacteria</taxon>
        <taxon>Pseudomonadati</taxon>
        <taxon>Bacteroidota</taxon>
        <taxon>Sphingobacteriia</taxon>
        <taxon>Sphingobacteriales</taxon>
        <taxon>Sphingobacteriaceae</taxon>
        <taxon>Hufsiella</taxon>
    </lineage>
</organism>
<protein>
    <submittedName>
        <fullName evidence="3">PspC family transcriptional regulator</fullName>
    </submittedName>
</protein>
<comment type="caution">
    <text evidence="3">The sequence shown here is derived from an EMBL/GenBank/DDBJ whole genome shotgun (WGS) entry which is preliminary data.</text>
</comment>
<dbReference type="AlphaFoldDB" id="A0A7K1YD81"/>
<evidence type="ECO:0000256" key="1">
    <source>
        <dbReference type="SAM" id="Phobius"/>
    </source>
</evidence>
<sequence>MIQKVLTFFEKQSFGVCTYLGERFRISISKIRLFFIYSSFLAVGFPLIFYVLAAFVLDVRNYVKRIRTRIWDY</sequence>
<dbReference type="Proteomes" id="UP000466586">
    <property type="component" value="Unassembled WGS sequence"/>
</dbReference>